<accession>A0A2N1MEI4</accession>
<dbReference type="Proteomes" id="UP000233469">
    <property type="component" value="Unassembled WGS sequence"/>
</dbReference>
<feature type="compositionally biased region" description="Basic and acidic residues" evidence="1">
    <location>
        <begin position="176"/>
        <end position="194"/>
    </location>
</feature>
<reference evidence="2 3" key="2">
    <citation type="submission" date="2017-10" db="EMBL/GenBank/DDBJ databases">
        <title>Extensive intraspecific genome diversity in a model arbuscular mycorrhizal fungus.</title>
        <authorList>
            <person name="Chen E.C.H."/>
            <person name="Morin E."/>
            <person name="Baudet D."/>
            <person name="Noel J."/>
            <person name="Ndikumana S."/>
            <person name="Charron P."/>
            <person name="St-Onge C."/>
            <person name="Giorgi J."/>
            <person name="Grigoriev I.V."/>
            <person name="Roux C."/>
            <person name="Martin F.M."/>
            <person name="Corradi N."/>
        </authorList>
    </citation>
    <scope>NUCLEOTIDE SEQUENCE [LARGE SCALE GENOMIC DNA]</scope>
    <source>
        <strain evidence="2 3">C2</strain>
    </source>
</reference>
<name>A0A2N1MEI4_9GLOM</name>
<dbReference type="AlphaFoldDB" id="A0A2N1MEI4"/>
<protein>
    <submittedName>
        <fullName evidence="2">Uncharacterized protein</fullName>
    </submittedName>
</protein>
<comment type="caution">
    <text evidence="2">The sequence shown here is derived from an EMBL/GenBank/DDBJ whole genome shotgun (WGS) entry which is preliminary data.</text>
</comment>
<evidence type="ECO:0000256" key="1">
    <source>
        <dbReference type="SAM" id="MobiDB-lite"/>
    </source>
</evidence>
<dbReference type="EMBL" id="LLXL01002758">
    <property type="protein sequence ID" value="PKK60032.1"/>
    <property type="molecule type" value="Genomic_DNA"/>
</dbReference>
<dbReference type="VEuPathDB" id="FungiDB:FUN_004186"/>
<reference evidence="2 3" key="1">
    <citation type="submission" date="2016-04" db="EMBL/GenBank/DDBJ databases">
        <title>Genome analyses suggest a sexual origin of heterokaryosis in a supposedly ancient asexual fungus.</title>
        <authorList>
            <person name="Ropars J."/>
            <person name="Sedzielewska K."/>
            <person name="Noel J."/>
            <person name="Charron P."/>
            <person name="Farinelli L."/>
            <person name="Marton T."/>
            <person name="Kruger M."/>
            <person name="Pelin A."/>
            <person name="Brachmann A."/>
            <person name="Corradi N."/>
        </authorList>
    </citation>
    <scope>NUCLEOTIDE SEQUENCE [LARGE SCALE GENOMIC DNA]</scope>
    <source>
        <strain evidence="2 3">C2</strain>
    </source>
</reference>
<proteinExistence type="predicted"/>
<organism evidence="2 3">
    <name type="scientific">Rhizophagus irregularis</name>
    <dbReference type="NCBI Taxonomy" id="588596"/>
    <lineage>
        <taxon>Eukaryota</taxon>
        <taxon>Fungi</taxon>
        <taxon>Fungi incertae sedis</taxon>
        <taxon>Mucoromycota</taxon>
        <taxon>Glomeromycotina</taxon>
        <taxon>Glomeromycetes</taxon>
        <taxon>Glomerales</taxon>
        <taxon>Glomeraceae</taxon>
        <taxon>Rhizophagus</taxon>
    </lineage>
</organism>
<gene>
    <name evidence="2" type="ORF">RhiirC2_793947</name>
</gene>
<evidence type="ECO:0000313" key="2">
    <source>
        <dbReference type="EMBL" id="PKK60032.1"/>
    </source>
</evidence>
<evidence type="ECO:0000313" key="3">
    <source>
        <dbReference type="Proteomes" id="UP000233469"/>
    </source>
</evidence>
<sequence length="399" mass="46733">MLENELVDFQQKNFKFEQNIQNLRLNLAIQIKESAEKENVLQTQIIDLQNEKQSLIDNLTKQLEQNKQTNQQVQIQVSQLKQEKFDLQEKLIQTEVNIQQLKSKQKSLSEQKEQLENKLEQIKMQLTQALQIKDNKINELEKKLVTLDQERIKQLKDKEEELSNIEKELLNKLTSGEDTKEIHKEKEAKRKEMNELQQELSRTSASYDANRKKQILNQVNNFLKVKGDFLNLREKAIKKLHNCCNHLESSINKERNTISSIRDIKTTKLTDKYTKEFQINVLTNFGALNTKKRCNKRARLILIKLKDGNKIIRGYNPLSWKDSSKYLSTNDSLFSHFKSTLNPSSTIPSRVKNKKVSLVMVAFEYLIKIVDLKNTKIALLKITISKLKDCEVVRKIHDT</sequence>
<feature type="region of interest" description="Disordered" evidence="1">
    <location>
        <begin position="176"/>
        <end position="204"/>
    </location>
</feature>
<feature type="compositionally biased region" description="Polar residues" evidence="1">
    <location>
        <begin position="195"/>
        <end position="204"/>
    </location>
</feature>